<evidence type="ECO:0000256" key="4">
    <source>
        <dbReference type="ARBA" id="ARBA00022722"/>
    </source>
</evidence>
<dbReference type="GO" id="GO:0046872">
    <property type="term" value="F:metal ion binding"/>
    <property type="evidence" value="ECO:0007669"/>
    <property type="project" value="UniProtKB-KW"/>
</dbReference>
<sequence>MSIKSFDELAVKISMKIKSTDTHLRLSIPPLEMLAVTLRTLSKNDLSGLISETGGTIGEGIGAFMKSIKEVSKYLGSGCDQIDLHLTYRIGHTTIGKILRKVCNAIWEVLREECFPELTTARWKQISDDFQKYSQYPNCLGAIDGKHVWIRRPKMNEFFFSIVLLAIVDANYKFIYIDVGAFGKESNISLSQVQLVQICHSHLLVMRQSPDIMRPFSGKVLSDTKRIFNYRLSRARRNVECAFGIFSNKWKITCCALHNFIRTRDGFNVEDVMTIEGLIEIERDLPTNQFK</sequence>
<dbReference type="AlphaFoldDB" id="A0A6G0VTR8"/>
<feature type="domain" description="DDE Tnp4" evidence="8">
    <location>
        <begin position="143"/>
        <end position="255"/>
    </location>
</feature>
<feature type="non-terminal residue" evidence="9">
    <location>
        <position position="291"/>
    </location>
</feature>
<organism evidence="9 10">
    <name type="scientific">Aphis craccivora</name>
    <name type="common">Cowpea aphid</name>
    <dbReference type="NCBI Taxonomy" id="307492"/>
    <lineage>
        <taxon>Eukaryota</taxon>
        <taxon>Metazoa</taxon>
        <taxon>Ecdysozoa</taxon>
        <taxon>Arthropoda</taxon>
        <taxon>Hexapoda</taxon>
        <taxon>Insecta</taxon>
        <taxon>Pterygota</taxon>
        <taxon>Neoptera</taxon>
        <taxon>Paraneoptera</taxon>
        <taxon>Hemiptera</taxon>
        <taxon>Sternorrhyncha</taxon>
        <taxon>Aphidomorpha</taxon>
        <taxon>Aphidoidea</taxon>
        <taxon>Aphididae</taxon>
        <taxon>Aphidini</taxon>
        <taxon>Aphis</taxon>
        <taxon>Aphis</taxon>
    </lineage>
</organism>
<dbReference type="PANTHER" id="PTHR22930:SF269">
    <property type="entry name" value="NUCLEASE HARBI1-LIKE PROTEIN"/>
    <property type="match status" value="1"/>
</dbReference>
<evidence type="ECO:0000256" key="5">
    <source>
        <dbReference type="ARBA" id="ARBA00022723"/>
    </source>
</evidence>
<dbReference type="Proteomes" id="UP000478052">
    <property type="component" value="Unassembled WGS sequence"/>
</dbReference>
<evidence type="ECO:0000256" key="7">
    <source>
        <dbReference type="ARBA" id="ARBA00023242"/>
    </source>
</evidence>
<dbReference type="EMBL" id="VUJU01012028">
    <property type="protein sequence ID" value="KAF0708998.1"/>
    <property type="molecule type" value="Genomic_DNA"/>
</dbReference>
<dbReference type="InterPro" id="IPR045249">
    <property type="entry name" value="HARBI1-like"/>
</dbReference>
<keyword evidence="5" id="KW-0479">Metal-binding</keyword>
<evidence type="ECO:0000259" key="8">
    <source>
        <dbReference type="Pfam" id="PF13359"/>
    </source>
</evidence>
<dbReference type="GO" id="GO:0004518">
    <property type="term" value="F:nuclease activity"/>
    <property type="evidence" value="ECO:0007669"/>
    <property type="project" value="UniProtKB-KW"/>
</dbReference>
<evidence type="ECO:0000256" key="2">
    <source>
        <dbReference type="ARBA" id="ARBA00004123"/>
    </source>
</evidence>
<keyword evidence="6" id="KW-0378">Hydrolase</keyword>
<evidence type="ECO:0000313" key="9">
    <source>
        <dbReference type="EMBL" id="KAF0708998.1"/>
    </source>
</evidence>
<gene>
    <name evidence="9" type="ORF">FWK35_00026138</name>
</gene>
<protein>
    <submittedName>
        <fullName evidence="9">Protein ANTAGONIST OF LIKE HETEROCHROMATIN PROTEIN 1-like</fullName>
    </submittedName>
</protein>
<dbReference type="InterPro" id="IPR027806">
    <property type="entry name" value="HARBI1_dom"/>
</dbReference>
<keyword evidence="4" id="KW-0540">Nuclease</keyword>
<proteinExistence type="inferred from homology"/>
<keyword evidence="10" id="KW-1185">Reference proteome</keyword>
<dbReference type="PANTHER" id="PTHR22930">
    <property type="match status" value="1"/>
</dbReference>
<dbReference type="GO" id="GO:0016787">
    <property type="term" value="F:hydrolase activity"/>
    <property type="evidence" value="ECO:0007669"/>
    <property type="project" value="UniProtKB-KW"/>
</dbReference>
<name>A0A6G0VTR8_APHCR</name>
<comment type="subcellular location">
    <subcellularLocation>
        <location evidence="2">Nucleus</location>
    </subcellularLocation>
</comment>
<evidence type="ECO:0000313" key="10">
    <source>
        <dbReference type="Proteomes" id="UP000478052"/>
    </source>
</evidence>
<dbReference type="GO" id="GO:0005634">
    <property type="term" value="C:nucleus"/>
    <property type="evidence" value="ECO:0007669"/>
    <property type="project" value="UniProtKB-SubCell"/>
</dbReference>
<dbReference type="Pfam" id="PF13359">
    <property type="entry name" value="DDE_Tnp_4"/>
    <property type="match status" value="1"/>
</dbReference>
<evidence type="ECO:0000256" key="6">
    <source>
        <dbReference type="ARBA" id="ARBA00022801"/>
    </source>
</evidence>
<comment type="cofactor">
    <cofactor evidence="1">
        <name>a divalent metal cation</name>
        <dbReference type="ChEBI" id="CHEBI:60240"/>
    </cofactor>
</comment>
<evidence type="ECO:0000256" key="3">
    <source>
        <dbReference type="ARBA" id="ARBA00006958"/>
    </source>
</evidence>
<accession>A0A6G0VTR8</accession>
<comment type="caution">
    <text evidence="9">The sequence shown here is derived from an EMBL/GenBank/DDBJ whole genome shotgun (WGS) entry which is preliminary data.</text>
</comment>
<reference evidence="9 10" key="1">
    <citation type="submission" date="2019-08" db="EMBL/GenBank/DDBJ databases">
        <title>Whole genome of Aphis craccivora.</title>
        <authorList>
            <person name="Voronova N.V."/>
            <person name="Shulinski R.S."/>
            <person name="Bandarenka Y.V."/>
            <person name="Zhorov D.G."/>
            <person name="Warner D."/>
        </authorList>
    </citation>
    <scope>NUCLEOTIDE SEQUENCE [LARGE SCALE GENOMIC DNA]</scope>
    <source>
        <strain evidence="9">180601</strain>
        <tissue evidence="9">Whole Body</tissue>
    </source>
</reference>
<comment type="similarity">
    <text evidence="3">Belongs to the HARBI1 family.</text>
</comment>
<evidence type="ECO:0000256" key="1">
    <source>
        <dbReference type="ARBA" id="ARBA00001968"/>
    </source>
</evidence>
<keyword evidence="7" id="KW-0539">Nucleus</keyword>
<dbReference type="OrthoDB" id="2668416at2759"/>